<dbReference type="Gene3D" id="1.40.20.10">
    <property type="entry name" value="CHAD domain"/>
    <property type="match status" value="1"/>
</dbReference>
<evidence type="ECO:0000256" key="1">
    <source>
        <dbReference type="SAM" id="MobiDB-lite"/>
    </source>
</evidence>
<sequence length="553" mass="58251">MARKSTESPTPGGVSTSRETERKFSLGEGEDGDGGAGDRTALPDLVGAGRVASVDDAVVHDMVAVYYDTADLRLAREGITLRRREGGSDEGWHLKLPVGASSDRDELAVPLSDSGAPSEEGGLPNVPAVLTGLVTALVRISPLGPVAELRTHREVRVLRDAEGRALAEAALDDVEVAVPAGAGEGSAGVVPGHFRELEVELLDDGDDADLDAISDALVAAGAVLGAQVSKAKRALGAPAIAPSDVPEPQEVGPHSTAADLVRAYTAEQVRALRRHDLGVRRGEDDAVHQMRVAARRLRSGLRVFRPLLDREWADDLRAELAWLAGELGAARDGEVLAERLSLALSALPASVDATDAARLLQAHLAEQHRDGEAVALAALSSERYAALLDRLVDAASSPPTTEAAEGECCDVLPPLVKKAWKKLAREVSALSMSGDDDSWHDARKTAKRVRYAAEAVAPALGKPAKKFAKQVERVTEVLGQHQDAAVAADVLAHLATDRSRALHLPRSAAAAAKVGFALGSLHAAQRAEVRLLRADLLDIWPEVSHGAHRAWLG</sequence>
<feature type="region of interest" description="Disordered" evidence="1">
    <location>
        <begin position="103"/>
        <end position="123"/>
    </location>
</feature>
<dbReference type="CDD" id="cd07374">
    <property type="entry name" value="CYTH-like_Pase"/>
    <property type="match status" value="1"/>
</dbReference>
<name>A0A316A6W1_9ACTN</name>
<evidence type="ECO:0000313" key="3">
    <source>
        <dbReference type="EMBL" id="PWJ53455.1"/>
    </source>
</evidence>
<dbReference type="PANTHER" id="PTHR39339:SF1">
    <property type="entry name" value="CHAD DOMAIN-CONTAINING PROTEIN"/>
    <property type="match status" value="1"/>
</dbReference>
<dbReference type="Proteomes" id="UP000245469">
    <property type="component" value="Unassembled WGS sequence"/>
</dbReference>
<dbReference type="PROSITE" id="PS51708">
    <property type="entry name" value="CHAD"/>
    <property type="match status" value="1"/>
</dbReference>
<evidence type="ECO:0000313" key="4">
    <source>
        <dbReference type="Proteomes" id="UP000245469"/>
    </source>
</evidence>
<dbReference type="SMART" id="SM01118">
    <property type="entry name" value="CYTH"/>
    <property type="match status" value="1"/>
</dbReference>
<comment type="caution">
    <text evidence="3">The sequence shown here is derived from an EMBL/GenBank/DDBJ whole genome shotgun (WGS) entry which is preliminary data.</text>
</comment>
<dbReference type="InterPro" id="IPR033469">
    <property type="entry name" value="CYTH-like_dom_sf"/>
</dbReference>
<dbReference type="AlphaFoldDB" id="A0A316A6W1"/>
<dbReference type="SMART" id="SM00880">
    <property type="entry name" value="CHAD"/>
    <property type="match status" value="1"/>
</dbReference>
<evidence type="ECO:0000259" key="2">
    <source>
        <dbReference type="PROSITE" id="PS51708"/>
    </source>
</evidence>
<dbReference type="EMBL" id="QGDQ01000012">
    <property type="protein sequence ID" value="PWJ53455.1"/>
    <property type="molecule type" value="Genomic_DNA"/>
</dbReference>
<dbReference type="PANTHER" id="PTHR39339">
    <property type="entry name" value="SLR1444 PROTEIN"/>
    <property type="match status" value="1"/>
</dbReference>
<keyword evidence="4" id="KW-1185">Reference proteome</keyword>
<dbReference type="InterPro" id="IPR023577">
    <property type="entry name" value="CYTH_domain"/>
</dbReference>
<accession>A0A316A6W1</accession>
<organism evidence="3 4">
    <name type="scientific">Quadrisphaera granulorum</name>
    <dbReference type="NCBI Taxonomy" id="317664"/>
    <lineage>
        <taxon>Bacteria</taxon>
        <taxon>Bacillati</taxon>
        <taxon>Actinomycetota</taxon>
        <taxon>Actinomycetes</taxon>
        <taxon>Kineosporiales</taxon>
        <taxon>Kineosporiaceae</taxon>
        <taxon>Quadrisphaera</taxon>
    </lineage>
</organism>
<gene>
    <name evidence="3" type="ORF">BXY45_11225</name>
</gene>
<dbReference type="RefSeq" id="WP_170131450.1">
    <property type="nucleotide sequence ID" value="NZ_QGDQ01000012.1"/>
</dbReference>
<feature type="region of interest" description="Disordered" evidence="1">
    <location>
        <begin position="1"/>
        <end position="41"/>
    </location>
</feature>
<dbReference type="Gene3D" id="2.40.320.10">
    <property type="entry name" value="Hypothetical Protein Pfu-838710-001"/>
    <property type="match status" value="1"/>
</dbReference>
<feature type="domain" description="CHAD" evidence="2">
    <location>
        <begin position="254"/>
        <end position="545"/>
    </location>
</feature>
<reference evidence="3 4" key="1">
    <citation type="submission" date="2018-03" db="EMBL/GenBank/DDBJ databases">
        <title>Genomic Encyclopedia of Archaeal and Bacterial Type Strains, Phase II (KMG-II): from individual species to whole genera.</title>
        <authorList>
            <person name="Goeker M."/>
        </authorList>
    </citation>
    <scope>NUCLEOTIDE SEQUENCE [LARGE SCALE GENOMIC DNA]</scope>
    <source>
        <strain evidence="3 4">DSM 44889</strain>
    </source>
</reference>
<feature type="compositionally biased region" description="Polar residues" evidence="1">
    <location>
        <begin position="7"/>
        <end position="17"/>
    </location>
</feature>
<dbReference type="Pfam" id="PF05235">
    <property type="entry name" value="CHAD"/>
    <property type="match status" value="1"/>
</dbReference>
<dbReference type="SUPFAM" id="SSF55154">
    <property type="entry name" value="CYTH-like phosphatases"/>
    <property type="match status" value="1"/>
</dbReference>
<dbReference type="Pfam" id="PF01928">
    <property type="entry name" value="CYTH"/>
    <property type="match status" value="1"/>
</dbReference>
<protein>
    <submittedName>
        <fullName evidence="3">CHAD domain-containing protein</fullName>
    </submittedName>
</protein>
<proteinExistence type="predicted"/>
<dbReference type="InterPro" id="IPR007899">
    <property type="entry name" value="CHAD_dom"/>
</dbReference>
<dbReference type="InterPro" id="IPR038186">
    <property type="entry name" value="CHAD_dom_sf"/>
</dbReference>